<dbReference type="EMBL" id="KI546130">
    <property type="protein sequence ID" value="EST44037.1"/>
    <property type="molecule type" value="Genomic_DNA"/>
</dbReference>
<dbReference type="CDD" id="cd18787">
    <property type="entry name" value="SF2_C_DEAD"/>
    <property type="match status" value="1"/>
</dbReference>
<evidence type="ECO:0000256" key="2">
    <source>
        <dbReference type="ARBA" id="ARBA00022801"/>
    </source>
</evidence>
<dbReference type="AlphaFoldDB" id="V6LHK5"/>
<dbReference type="SMART" id="SM01178">
    <property type="entry name" value="DUF4217"/>
    <property type="match status" value="1"/>
</dbReference>
<evidence type="ECO:0000259" key="8">
    <source>
        <dbReference type="PROSITE" id="PS51194"/>
    </source>
</evidence>
<dbReference type="PROSITE" id="PS51192">
    <property type="entry name" value="HELICASE_ATP_BIND_1"/>
    <property type="match status" value="1"/>
</dbReference>
<dbReference type="Proteomes" id="UP000018208">
    <property type="component" value="Unassembled WGS sequence"/>
</dbReference>
<comment type="domain">
    <text evidence="6">The Q motif is unique to and characteristic of the DEAD box family of RNA helicases and controls ATP binding and hydrolysis.</text>
</comment>
<dbReference type="VEuPathDB" id="GiardiaDB:SS50377_21267"/>
<keyword evidence="3 6" id="KW-0347">Helicase</keyword>
<dbReference type="SMART" id="SM00487">
    <property type="entry name" value="DEXDc"/>
    <property type="match status" value="1"/>
</dbReference>
<feature type="domain" description="Helicase C-terminal" evidence="8">
    <location>
        <begin position="338"/>
        <end position="491"/>
    </location>
</feature>
<evidence type="ECO:0000313" key="9">
    <source>
        <dbReference type="EMBL" id="EST44037.1"/>
    </source>
</evidence>
<dbReference type="GO" id="GO:0016787">
    <property type="term" value="F:hydrolase activity"/>
    <property type="evidence" value="ECO:0007669"/>
    <property type="project" value="UniProtKB-KW"/>
</dbReference>
<dbReference type="InterPro" id="IPR001650">
    <property type="entry name" value="Helicase_C-like"/>
</dbReference>
<dbReference type="InterPro" id="IPR025313">
    <property type="entry name" value="SPB4-like_CTE"/>
</dbReference>
<evidence type="ECO:0000313" key="11">
    <source>
        <dbReference type="Proteomes" id="UP000018208"/>
    </source>
</evidence>
<protein>
    <recommendedName>
        <fullName evidence="6">ATP-dependent RNA helicase</fullName>
        <ecNumber evidence="6">3.6.4.13</ecNumber>
    </recommendedName>
</protein>
<dbReference type="InterPro" id="IPR027417">
    <property type="entry name" value="P-loop_NTPase"/>
</dbReference>
<proteinExistence type="inferred from homology"/>
<dbReference type="SUPFAM" id="SSF52540">
    <property type="entry name" value="P-loop containing nucleoside triphosphate hydrolases"/>
    <property type="match status" value="1"/>
</dbReference>
<evidence type="ECO:0000256" key="1">
    <source>
        <dbReference type="ARBA" id="ARBA00022741"/>
    </source>
</evidence>
<dbReference type="EC" id="3.6.4.13" evidence="6"/>
<accession>V6LHK5</accession>
<dbReference type="GO" id="GO:0003724">
    <property type="term" value="F:RNA helicase activity"/>
    <property type="evidence" value="ECO:0007669"/>
    <property type="project" value="UniProtKB-EC"/>
</dbReference>
<dbReference type="PANTHER" id="PTHR24031">
    <property type="entry name" value="RNA HELICASE"/>
    <property type="match status" value="1"/>
</dbReference>
<keyword evidence="2 6" id="KW-0378">Hydrolase</keyword>
<evidence type="ECO:0000256" key="4">
    <source>
        <dbReference type="ARBA" id="ARBA00022840"/>
    </source>
</evidence>
<comment type="catalytic activity">
    <reaction evidence="6">
        <text>ATP + H2O = ADP + phosphate + H(+)</text>
        <dbReference type="Rhea" id="RHEA:13065"/>
        <dbReference type="ChEBI" id="CHEBI:15377"/>
        <dbReference type="ChEBI" id="CHEBI:15378"/>
        <dbReference type="ChEBI" id="CHEBI:30616"/>
        <dbReference type="ChEBI" id="CHEBI:43474"/>
        <dbReference type="ChEBI" id="CHEBI:456216"/>
        <dbReference type="EC" id="3.6.4.13"/>
    </reaction>
</comment>
<gene>
    <name evidence="9" type="ORF">SS50377_16347</name>
    <name evidence="10" type="ORF">SS50377_21267</name>
</gene>
<dbReference type="GO" id="GO:0003723">
    <property type="term" value="F:RNA binding"/>
    <property type="evidence" value="ECO:0007669"/>
    <property type="project" value="UniProtKB-UniRule"/>
</dbReference>
<dbReference type="PROSITE" id="PS51194">
    <property type="entry name" value="HELICASE_CTER"/>
    <property type="match status" value="1"/>
</dbReference>
<keyword evidence="5 6" id="KW-0694">RNA-binding</keyword>
<dbReference type="OrthoDB" id="422663at2759"/>
<evidence type="ECO:0000313" key="10">
    <source>
        <dbReference type="EMBL" id="KAH0577913.1"/>
    </source>
</evidence>
<evidence type="ECO:0000256" key="5">
    <source>
        <dbReference type="ARBA" id="ARBA00022884"/>
    </source>
</evidence>
<organism evidence="9">
    <name type="scientific">Spironucleus salmonicida</name>
    <dbReference type="NCBI Taxonomy" id="348837"/>
    <lineage>
        <taxon>Eukaryota</taxon>
        <taxon>Metamonada</taxon>
        <taxon>Diplomonadida</taxon>
        <taxon>Hexamitidae</taxon>
        <taxon>Hexamitinae</taxon>
        <taxon>Spironucleus</taxon>
    </lineage>
</organism>
<dbReference type="Gene3D" id="3.40.50.300">
    <property type="entry name" value="P-loop containing nucleotide triphosphate hydrolases"/>
    <property type="match status" value="2"/>
</dbReference>
<name>V6LHK5_9EUKA</name>
<dbReference type="Pfam" id="PF00270">
    <property type="entry name" value="DEAD"/>
    <property type="match status" value="1"/>
</dbReference>
<dbReference type="CDD" id="cd00268">
    <property type="entry name" value="DEADc"/>
    <property type="match status" value="1"/>
</dbReference>
<comment type="similarity">
    <text evidence="6">Belongs to the DEAD box helicase family.</text>
</comment>
<evidence type="ECO:0000256" key="6">
    <source>
        <dbReference type="RuleBase" id="RU365068"/>
    </source>
</evidence>
<dbReference type="SMART" id="SM00490">
    <property type="entry name" value="HELICc"/>
    <property type="match status" value="1"/>
</dbReference>
<reference evidence="10" key="2">
    <citation type="submission" date="2020-12" db="EMBL/GenBank/DDBJ databases">
        <title>New Spironucleus salmonicida genome in near-complete chromosomes.</title>
        <authorList>
            <person name="Xu F."/>
            <person name="Kurt Z."/>
            <person name="Jimenez-Gonzalez A."/>
            <person name="Astvaldsson A."/>
            <person name="Andersson J.O."/>
            <person name="Svard S.G."/>
        </authorList>
    </citation>
    <scope>NUCLEOTIDE SEQUENCE</scope>
    <source>
        <strain evidence="10">ATCC 50377</strain>
    </source>
</reference>
<dbReference type="InterPro" id="IPR011545">
    <property type="entry name" value="DEAD/DEAH_box_helicase_dom"/>
</dbReference>
<reference evidence="9 10" key="1">
    <citation type="journal article" date="2014" name="PLoS Genet.">
        <title>The Genome of Spironucleus salmonicida Highlights a Fish Pathogen Adapted to Fluctuating Environments.</title>
        <authorList>
            <person name="Xu F."/>
            <person name="Jerlstrom-Hultqvist J."/>
            <person name="Einarsson E."/>
            <person name="Astvaldsson A."/>
            <person name="Svard S.G."/>
            <person name="Andersson J.O."/>
        </authorList>
    </citation>
    <scope>NUCLEOTIDE SEQUENCE</scope>
    <source>
        <strain evidence="10">ATCC 50377</strain>
    </source>
</reference>
<dbReference type="InterPro" id="IPR014001">
    <property type="entry name" value="Helicase_ATP-bd"/>
</dbReference>
<dbReference type="InterPro" id="IPR044742">
    <property type="entry name" value="DEAD/DEAH_RhlB"/>
</dbReference>
<keyword evidence="1 6" id="KW-0547">Nucleotide-binding</keyword>
<evidence type="ECO:0000256" key="3">
    <source>
        <dbReference type="ARBA" id="ARBA00022806"/>
    </source>
</evidence>
<sequence>MELNFIKDKTEPSKINFIKNEPLQRQQNGIFKKEDFLDLQKIGEDLSQELAKITTDTPQKQDSLFSEDLLETMVGSEKIQRNLSKIGYKNATNIQKMSFGKIQNKCDVLLKSSTGSGKTLAALLPLADRYVNVTRQLKVLVLSPTRELSTQSADLTQKLLNGSECVVSQVAGGQTRDKEKACLRKGQCFLFCTAGRLLDHIDKTQCIMSAMRAVEVIILDECDQLLQQGAKVTIQRIFDIVPRNVQKIFLSATISDAVQQLSRQYLINPQVIQLQSSIFQNFSLPNSLHQTFTIVPTKARLACLFGYLSTLFQDQSQQTKQFKLNEEELSSYSEVSSSISDSLPSQTCVLVFVESRAVCDFLLDLSGRLRNSVATLLPPNLFKLHGGMNQEDRDQVWKKFISHSGILFATDVAARGLNLNVEKSGVDVVIHYEAPVSVEQYIHRSGRAGRIGNNGQTMLFLQNNEVKFLDILISQTKQKVQFIPADLLGKGSLGFRLGYRAYEKIQNEIEKFEKDPAFFELAAKAFLQYMNGYSARDQECRSVFRPSALHSGHVVKSFGLKEAPRNVSKAVIERSKAASNNKKNNLVAINGRRGTKVEKGTYDERQVM</sequence>
<dbReference type="Pfam" id="PF00271">
    <property type="entry name" value="Helicase_C"/>
    <property type="match status" value="1"/>
</dbReference>
<evidence type="ECO:0000259" key="7">
    <source>
        <dbReference type="PROSITE" id="PS51192"/>
    </source>
</evidence>
<comment type="function">
    <text evidence="6">RNA helicase.</text>
</comment>
<dbReference type="Pfam" id="PF13959">
    <property type="entry name" value="CTE_SPB4"/>
    <property type="match status" value="1"/>
</dbReference>
<keyword evidence="4 6" id="KW-0067">ATP-binding</keyword>
<dbReference type="GO" id="GO:0005524">
    <property type="term" value="F:ATP binding"/>
    <property type="evidence" value="ECO:0007669"/>
    <property type="project" value="UniProtKB-UniRule"/>
</dbReference>
<keyword evidence="11" id="KW-1185">Reference proteome</keyword>
<feature type="domain" description="Helicase ATP-binding" evidence="7">
    <location>
        <begin position="99"/>
        <end position="272"/>
    </location>
</feature>
<dbReference type="EMBL" id="AUWU02000001">
    <property type="protein sequence ID" value="KAH0577913.1"/>
    <property type="molecule type" value="Genomic_DNA"/>
</dbReference>